<evidence type="ECO:0000313" key="3">
    <source>
        <dbReference type="Proteomes" id="UP000239522"/>
    </source>
</evidence>
<organism evidence="2 3">
    <name type="scientific">Polaribacter filamentus</name>
    <dbReference type="NCBI Taxonomy" id="53483"/>
    <lineage>
        <taxon>Bacteria</taxon>
        <taxon>Pseudomonadati</taxon>
        <taxon>Bacteroidota</taxon>
        <taxon>Flavobacteriia</taxon>
        <taxon>Flavobacteriales</taxon>
        <taxon>Flavobacteriaceae</taxon>
    </lineage>
</organism>
<proteinExistence type="predicted"/>
<evidence type="ECO:0008006" key="4">
    <source>
        <dbReference type="Google" id="ProtNLM"/>
    </source>
</evidence>
<keyword evidence="3" id="KW-1185">Reference proteome</keyword>
<protein>
    <recommendedName>
        <fullName evidence="4">DUF5689 domain-containing protein</fullName>
    </recommendedName>
</protein>
<feature type="signal peptide" evidence="1">
    <location>
        <begin position="1"/>
        <end position="20"/>
    </location>
</feature>
<dbReference type="OrthoDB" id="1450996at2"/>
<reference evidence="2 3" key="1">
    <citation type="submission" date="2016-11" db="EMBL/GenBank/DDBJ databases">
        <title>Trade-off between light-utilization and light-protection in marine flavobacteria.</title>
        <authorList>
            <person name="Kumagai Y."/>
        </authorList>
    </citation>
    <scope>NUCLEOTIDE SEQUENCE [LARGE SCALE GENOMIC DNA]</scope>
    <source>
        <strain evidence="2 3">ATCC 700397</strain>
    </source>
</reference>
<gene>
    <name evidence="2" type="ORF">BST83_02465</name>
</gene>
<dbReference type="Proteomes" id="UP000239522">
    <property type="component" value="Unassembled WGS sequence"/>
</dbReference>
<comment type="caution">
    <text evidence="2">The sequence shown here is derived from an EMBL/GenBank/DDBJ whole genome shotgun (WGS) entry which is preliminary data.</text>
</comment>
<evidence type="ECO:0000256" key="1">
    <source>
        <dbReference type="SAM" id="SignalP"/>
    </source>
</evidence>
<evidence type="ECO:0000313" key="2">
    <source>
        <dbReference type="EMBL" id="PQB06171.1"/>
    </source>
</evidence>
<dbReference type="RefSeq" id="WP_104808433.1">
    <property type="nucleotide sequence ID" value="NZ_MQUA01000013.1"/>
</dbReference>
<dbReference type="PROSITE" id="PS51257">
    <property type="entry name" value="PROKAR_LIPOPROTEIN"/>
    <property type="match status" value="1"/>
</dbReference>
<sequence length="309" mass="33525">MKKIKYILLTLFTIATVVSCIDEDNDELTGDATTGGLLKLNNRLIGYVVGDGASYTATGNVFQGREQTNSVGVYIAFTNSITGETSNEVLYETIDISETTIGATGSFSTSFTYENLIEGLSLSTGSLPASDGELSIGDFWELRYVSTLNNGKIVSNSSTTKVSVGTRFAGTYRPLDGAYYRIGVETYVLADWINYCPVTTIESVDATTYRVVEYFGPFNGNEWYFQIDGNDKITYPANTPAGEAQLGNGQPFITCESNAADMTDVPCGPLTNFVTRFDNGADQLTMSFGYFTSGSGARTFYQVLEKIVD</sequence>
<keyword evidence="1" id="KW-0732">Signal</keyword>
<accession>A0A2S7KU54</accession>
<dbReference type="AlphaFoldDB" id="A0A2S7KU54"/>
<dbReference type="EMBL" id="MQUA01000013">
    <property type="protein sequence ID" value="PQB06171.1"/>
    <property type="molecule type" value="Genomic_DNA"/>
</dbReference>
<name>A0A2S7KU54_9FLAO</name>
<feature type="chain" id="PRO_5015441311" description="DUF5689 domain-containing protein" evidence="1">
    <location>
        <begin position="21"/>
        <end position="309"/>
    </location>
</feature>